<sequence>MQVPFQHSFHNQGIQPPNNCQWRLNFMPRGPYLRAPRQNWRPPPQEFSNENEYWCETCDRGFRTADILEKHKQQHQKCNIDGCQFIAHPKVITKHIQMQHASGLYKKIAKLQDPEEIKKWREERKKKYPTKENVEKAVAAMKEKIERGEKMGLKIFRHERNHKTDTANKRKSFDNQRNHTPRFNQNASKKRRKVIPKPNEKKLPAVEDTRKLKPFGGIQELNLNVDEEQEDLKCDFRIEDEDDVPEATTSVKDTVVASSVCLALSSLQCDYGSSDDEEECEKDKNTEPGQKTEKHTTSIIKDTTPYLIPPKKHESDDDSGPEEVNVIKKINDEPNNLESKPTNKRKSKDDILKRPIFKRPKPKLPSTLLHKLLFKEVRHERNIVLQCVRHIVKNNFFDKTN</sequence>
<proteinExistence type="predicted"/>
<dbReference type="EMBL" id="CM046103">
    <property type="protein sequence ID" value="KAI8427904.1"/>
    <property type="molecule type" value="Genomic_DNA"/>
</dbReference>
<protein>
    <submittedName>
        <fullName evidence="1">Uncharacterized protein</fullName>
    </submittedName>
</protein>
<keyword evidence="2" id="KW-1185">Reference proteome</keyword>
<name>A0ACC0JUU5_CHOFU</name>
<evidence type="ECO:0000313" key="2">
    <source>
        <dbReference type="Proteomes" id="UP001064048"/>
    </source>
</evidence>
<evidence type="ECO:0000313" key="1">
    <source>
        <dbReference type="EMBL" id="KAI8427904.1"/>
    </source>
</evidence>
<organism evidence="1 2">
    <name type="scientific">Choristoneura fumiferana</name>
    <name type="common">Spruce budworm moth</name>
    <name type="synonym">Archips fumiferana</name>
    <dbReference type="NCBI Taxonomy" id="7141"/>
    <lineage>
        <taxon>Eukaryota</taxon>
        <taxon>Metazoa</taxon>
        <taxon>Ecdysozoa</taxon>
        <taxon>Arthropoda</taxon>
        <taxon>Hexapoda</taxon>
        <taxon>Insecta</taxon>
        <taxon>Pterygota</taxon>
        <taxon>Neoptera</taxon>
        <taxon>Endopterygota</taxon>
        <taxon>Lepidoptera</taxon>
        <taxon>Glossata</taxon>
        <taxon>Ditrysia</taxon>
        <taxon>Tortricoidea</taxon>
        <taxon>Tortricidae</taxon>
        <taxon>Tortricinae</taxon>
        <taxon>Choristoneura</taxon>
    </lineage>
</organism>
<reference evidence="1 2" key="1">
    <citation type="journal article" date="2022" name="Genome Biol. Evol.">
        <title>The Spruce Budworm Genome: Reconstructing the Evolutionary History of Antifreeze Proteins.</title>
        <authorList>
            <person name="Beliveau C."/>
            <person name="Gagne P."/>
            <person name="Picq S."/>
            <person name="Vernygora O."/>
            <person name="Keeling C.I."/>
            <person name="Pinkney K."/>
            <person name="Doucet D."/>
            <person name="Wen F."/>
            <person name="Johnston J.S."/>
            <person name="Maaroufi H."/>
            <person name="Boyle B."/>
            <person name="Laroche J."/>
            <person name="Dewar K."/>
            <person name="Juretic N."/>
            <person name="Blackburn G."/>
            <person name="Nisole A."/>
            <person name="Brunet B."/>
            <person name="Brandao M."/>
            <person name="Lumley L."/>
            <person name="Duan J."/>
            <person name="Quan G."/>
            <person name="Lucarotti C.J."/>
            <person name="Roe A.D."/>
            <person name="Sperling F.A.H."/>
            <person name="Levesque R.C."/>
            <person name="Cusson M."/>
        </authorList>
    </citation>
    <scope>NUCLEOTIDE SEQUENCE [LARGE SCALE GENOMIC DNA]</scope>
    <source>
        <strain evidence="1">Glfc:IPQL:Cfum</strain>
    </source>
</reference>
<accession>A0ACC0JUU5</accession>
<dbReference type="Proteomes" id="UP001064048">
    <property type="component" value="Chromosome 3"/>
</dbReference>
<gene>
    <name evidence="1" type="ORF">MSG28_002250</name>
</gene>
<comment type="caution">
    <text evidence="1">The sequence shown here is derived from an EMBL/GenBank/DDBJ whole genome shotgun (WGS) entry which is preliminary data.</text>
</comment>